<dbReference type="Proteomes" id="UP000604825">
    <property type="component" value="Unassembled WGS sequence"/>
</dbReference>
<name>A0A811PGQ2_9POAL</name>
<proteinExistence type="predicted"/>
<evidence type="ECO:0000313" key="4">
    <source>
        <dbReference type="Proteomes" id="UP000604825"/>
    </source>
</evidence>
<reference evidence="3" key="1">
    <citation type="submission" date="2020-10" db="EMBL/GenBank/DDBJ databases">
        <authorList>
            <person name="Han B."/>
            <person name="Lu T."/>
            <person name="Zhao Q."/>
            <person name="Huang X."/>
            <person name="Zhao Y."/>
        </authorList>
    </citation>
    <scope>NUCLEOTIDE SEQUENCE</scope>
</reference>
<dbReference type="InterPro" id="IPR003245">
    <property type="entry name" value="Phytocyanin_dom"/>
</dbReference>
<keyword evidence="4" id="KW-1185">Reference proteome</keyword>
<dbReference type="InterPro" id="IPR008972">
    <property type="entry name" value="Cupredoxin"/>
</dbReference>
<feature type="chain" id="PRO_5032832161" description="Phytocyanin domain-containing protein" evidence="1">
    <location>
        <begin position="36"/>
        <end position="75"/>
    </location>
</feature>
<gene>
    <name evidence="3" type="ORF">NCGR_LOCUS25953</name>
</gene>
<dbReference type="EMBL" id="CAJGYO010000006">
    <property type="protein sequence ID" value="CAD6238827.1"/>
    <property type="molecule type" value="Genomic_DNA"/>
</dbReference>
<keyword evidence="1" id="KW-0732">Signal</keyword>
<protein>
    <recommendedName>
        <fullName evidence="2">Phytocyanin domain-containing protein</fullName>
    </recommendedName>
</protein>
<evidence type="ECO:0000259" key="2">
    <source>
        <dbReference type="PROSITE" id="PS51485"/>
    </source>
</evidence>
<evidence type="ECO:0000313" key="3">
    <source>
        <dbReference type="EMBL" id="CAD6238827.1"/>
    </source>
</evidence>
<accession>A0A811PGQ2</accession>
<comment type="caution">
    <text evidence="3">The sequence shown here is derived from an EMBL/GenBank/DDBJ whole genome shotgun (WGS) entry which is preliminary data.</text>
</comment>
<organism evidence="3 4">
    <name type="scientific">Miscanthus lutarioriparius</name>
    <dbReference type="NCBI Taxonomy" id="422564"/>
    <lineage>
        <taxon>Eukaryota</taxon>
        <taxon>Viridiplantae</taxon>
        <taxon>Streptophyta</taxon>
        <taxon>Embryophyta</taxon>
        <taxon>Tracheophyta</taxon>
        <taxon>Spermatophyta</taxon>
        <taxon>Magnoliopsida</taxon>
        <taxon>Liliopsida</taxon>
        <taxon>Poales</taxon>
        <taxon>Poaceae</taxon>
        <taxon>PACMAD clade</taxon>
        <taxon>Panicoideae</taxon>
        <taxon>Andropogonodae</taxon>
        <taxon>Andropogoneae</taxon>
        <taxon>Saccharinae</taxon>
        <taxon>Miscanthus</taxon>
    </lineage>
</organism>
<feature type="domain" description="Phytocyanin" evidence="2">
    <location>
        <begin position="37"/>
        <end position="75"/>
    </location>
</feature>
<dbReference type="AlphaFoldDB" id="A0A811PGQ2"/>
<feature type="signal peptide" evidence="1">
    <location>
        <begin position="1"/>
        <end position="35"/>
    </location>
</feature>
<evidence type="ECO:0000256" key="1">
    <source>
        <dbReference type="SAM" id="SignalP"/>
    </source>
</evidence>
<dbReference type="OrthoDB" id="783836at2759"/>
<dbReference type="Gene3D" id="2.60.40.420">
    <property type="entry name" value="Cupredoxins - blue copper proteins"/>
    <property type="match status" value="1"/>
</dbReference>
<dbReference type="PROSITE" id="PS51485">
    <property type="entry name" value="PHYTOCYANIN"/>
    <property type="match status" value="1"/>
</dbReference>
<dbReference type="GO" id="GO:0009055">
    <property type="term" value="F:electron transfer activity"/>
    <property type="evidence" value="ECO:0007669"/>
    <property type="project" value="InterPro"/>
</dbReference>
<sequence length="75" mass="7950">MVLLSSGRRGLMIVPSLVAVVVAALAVTAPRGADAYKNYTVGDDKGWYNGLTLPGVDYKAWADGKNFSLGDFLSE</sequence>
<dbReference type="SUPFAM" id="SSF49503">
    <property type="entry name" value="Cupredoxins"/>
    <property type="match status" value="1"/>
</dbReference>